<comment type="caution">
    <text evidence="1">The sequence shown here is derived from an EMBL/GenBank/DDBJ whole genome shotgun (WGS) entry which is preliminary data.</text>
</comment>
<evidence type="ECO:0000313" key="2">
    <source>
        <dbReference type="Proteomes" id="UP000474565"/>
    </source>
</evidence>
<accession>A0A6L8MTD1</accession>
<evidence type="ECO:0000313" key="1">
    <source>
        <dbReference type="EMBL" id="MYM85239.1"/>
    </source>
</evidence>
<organism evidence="1 2">
    <name type="scientific">Duganella lactea</name>
    <dbReference type="NCBI Taxonomy" id="2692173"/>
    <lineage>
        <taxon>Bacteria</taxon>
        <taxon>Pseudomonadati</taxon>
        <taxon>Pseudomonadota</taxon>
        <taxon>Betaproteobacteria</taxon>
        <taxon>Burkholderiales</taxon>
        <taxon>Oxalobacteraceae</taxon>
        <taxon>Telluria group</taxon>
        <taxon>Duganella</taxon>
    </lineage>
</organism>
<reference evidence="1 2" key="1">
    <citation type="submission" date="2019-12" db="EMBL/GenBank/DDBJ databases">
        <title>Novel species isolated from a subtropical stream in China.</title>
        <authorList>
            <person name="Lu H."/>
        </authorList>
    </citation>
    <scope>NUCLEOTIDE SEQUENCE [LARGE SCALE GENOMIC DNA]</scope>
    <source>
        <strain evidence="1 2">FT50W</strain>
    </source>
</reference>
<name>A0A6L8MTD1_9BURK</name>
<gene>
    <name evidence="1" type="ORF">GTP44_25285</name>
</gene>
<dbReference type="RefSeq" id="WP_161021569.1">
    <property type="nucleotide sequence ID" value="NZ_WWCP01000055.1"/>
</dbReference>
<protein>
    <submittedName>
        <fullName evidence="1">Protein rep</fullName>
    </submittedName>
</protein>
<dbReference type="Proteomes" id="UP000474565">
    <property type="component" value="Unassembled WGS sequence"/>
</dbReference>
<proteinExistence type="predicted"/>
<dbReference type="EMBL" id="WWCP01000055">
    <property type="protein sequence ID" value="MYM85239.1"/>
    <property type="molecule type" value="Genomic_DNA"/>
</dbReference>
<dbReference type="AlphaFoldDB" id="A0A6L8MTD1"/>
<sequence length="402" mass="43663">MSHIKQVLSTISFLHRDGGKYESAELQNIVREILPDSRVAACFRHRLGDSSVVVSTTNRGSTRLGGLMVCDAGHICPICHARKMTKEQQIVSHLVHDHYQAAGVLVDAVLTVPHRVNEPLATVLDRLDSTWKSLRSSPIWKGLTRELGIVGCVRRLELTLGHHGWHPHLHVSFLCKLELAQEIKGRSWRTALDDAFSIVSSHWRQAGKKTGLAISEEAQAAVAIIGHVDAQKAISYNTKNMGYCKKPSSLTPTDLLRIVAQVTDGAIVHAAKRLFAEYATAIKGKHTLTFIGSAKASRNNAVKAVDAAYVEVVEEVLGTVSPEAWHAIVKTGLREALAVVKSRREVVAIMLRAALGAGHGRIPLGWMRLALKAKTKTVIRSRLSITHTLLPSTALPGAATGG</sequence>